<proteinExistence type="inferred from homology"/>
<gene>
    <name evidence="2" type="ORF">M595_5770</name>
</gene>
<comment type="similarity">
    <text evidence="1">Belongs to the UPF0367 family.</text>
</comment>
<dbReference type="Proteomes" id="UP000017127">
    <property type="component" value="Unassembled WGS sequence"/>
</dbReference>
<dbReference type="NCBIfam" id="NF010236">
    <property type="entry name" value="PRK13683.1"/>
    <property type="match status" value="1"/>
</dbReference>
<dbReference type="RefSeq" id="WP_023069442.1">
    <property type="nucleotide sequence ID" value="NZ_AUZM01000108.1"/>
</dbReference>
<dbReference type="InterPro" id="IPR020885">
    <property type="entry name" value="UPF0367"/>
</dbReference>
<reference evidence="2 3" key="1">
    <citation type="journal article" date="2013" name="Front. Microbiol.">
        <title>Comparative genomic analyses of the cyanobacterium, Lyngbya aestuarii BL J, a powerful hydrogen producer.</title>
        <authorList>
            <person name="Kothari A."/>
            <person name="Vaughn M."/>
            <person name="Garcia-Pichel F."/>
        </authorList>
    </citation>
    <scope>NUCLEOTIDE SEQUENCE [LARGE SCALE GENOMIC DNA]</scope>
    <source>
        <strain evidence="2 3">BL J</strain>
    </source>
</reference>
<evidence type="ECO:0000256" key="1">
    <source>
        <dbReference type="HAMAP-Rule" id="MF_01360"/>
    </source>
</evidence>
<dbReference type="HAMAP" id="MF_01360">
    <property type="entry name" value="UPF0367"/>
    <property type="match status" value="1"/>
</dbReference>
<dbReference type="AlphaFoldDB" id="U7Q8X4"/>
<evidence type="ECO:0000313" key="2">
    <source>
        <dbReference type="EMBL" id="ERT04274.1"/>
    </source>
</evidence>
<evidence type="ECO:0000313" key="3">
    <source>
        <dbReference type="Proteomes" id="UP000017127"/>
    </source>
</evidence>
<protein>
    <recommendedName>
        <fullName evidence="1">UPF0367 protein M595_5770</fullName>
    </recommendedName>
</protein>
<dbReference type="Pfam" id="PF26132">
    <property type="entry name" value="UPF0367"/>
    <property type="match status" value="1"/>
</dbReference>
<dbReference type="OrthoDB" id="516864at2"/>
<name>U7Q8X4_9CYAN</name>
<comment type="caution">
    <text evidence="2">The sequence shown here is derived from an EMBL/GenBank/DDBJ whole genome shotgun (WGS) entry which is preliminary data.</text>
</comment>
<keyword evidence="3" id="KW-1185">Reference proteome</keyword>
<dbReference type="EMBL" id="AUZM01000108">
    <property type="protein sequence ID" value="ERT04274.1"/>
    <property type="molecule type" value="Genomic_DNA"/>
</dbReference>
<accession>U7Q8X4</accession>
<sequence length="89" mass="9597">MFSIDLIVKYTPIPLSVEQKSLEDAQGVYQKVIDAMQAGQPQVLELTCDKIPDKKISILSSEIAAVQISQKSGASTTGRTPGFMNLVGE</sequence>
<organism evidence="2 3">
    <name type="scientific">Lyngbya aestuarii BL J</name>
    <dbReference type="NCBI Taxonomy" id="1348334"/>
    <lineage>
        <taxon>Bacteria</taxon>
        <taxon>Bacillati</taxon>
        <taxon>Cyanobacteriota</taxon>
        <taxon>Cyanophyceae</taxon>
        <taxon>Oscillatoriophycideae</taxon>
        <taxon>Oscillatoriales</taxon>
        <taxon>Microcoleaceae</taxon>
        <taxon>Lyngbya</taxon>
    </lineage>
</organism>